<dbReference type="PROSITE" id="PS50937">
    <property type="entry name" value="HTH_MERR_2"/>
    <property type="match status" value="1"/>
</dbReference>
<feature type="domain" description="HTH merR-type" evidence="3">
    <location>
        <begin position="1"/>
        <end position="69"/>
    </location>
</feature>
<protein>
    <submittedName>
        <fullName evidence="4">Transcriptional regulator, MerR family</fullName>
    </submittedName>
</protein>
<organism evidence="4">
    <name type="scientific">Staphylococcus schleiferi</name>
    <dbReference type="NCBI Taxonomy" id="1295"/>
    <lineage>
        <taxon>Bacteria</taxon>
        <taxon>Bacillati</taxon>
        <taxon>Bacillota</taxon>
        <taxon>Bacilli</taxon>
        <taxon>Bacillales</taxon>
        <taxon>Staphylococcaceae</taxon>
        <taxon>Staphylococcus</taxon>
    </lineage>
</organism>
<dbReference type="InterPro" id="IPR009061">
    <property type="entry name" value="DNA-bd_dom_put_sf"/>
</dbReference>
<feature type="coiled-coil region" evidence="2">
    <location>
        <begin position="76"/>
        <end position="110"/>
    </location>
</feature>
<evidence type="ECO:0000313" key="4">
    <source>
        <dbReference type="EMBL" id="SUN32175.1"/>
    </source>
</evidence>
<dbReference type="SMART" id="SM00422">
    <property type="entry name" value="HTH_MERR"/>
    <property type="match status" value="1"/>
</dbReference>
<evidence type="ECO:0000259" key="3">
    <source>
        <dbReference type="PROSITE" id="PS50937"/>
    </source>
</evidence>
<evidence type="ECO:0000256" key="2">
    <source>
        <dbReference type="SAM" id="Coils"/>
    </source>
</evidence>
<gene>
    <name evidence="4" type="primary">adhR</name>
    <name evidence="4" type="ORF">NCTC12218_04870</name>
</gene>
<keyword evidence="1" id="KW-0238">DNA-binding</keyword>
<dbReference type="Pfam" id="PF13411">
    <property type="entry name" value="MerR_1"/>
    <property type="match status" value="1"/>
</dbReference>
<dbReference type="AlphaFoldDB" id="A0A7Z7R0S9"/>
<dbReference type="GO" id="GO:0003700">
    <property type="term" value="F:DNA-binding transcription factor activity"/>
    <property type="evidence" value="ECO:0007669"/>
    <property type="project" value="InterPro"/>
</dbReference>
<dbReference type="PANTHER" id="PTHR30204">
    <property type="entry name" value="REDOX-CYCLING DRUG-SENSING TRANSCRIPTIONAL ACTIVATOR SOXR"/>
    <property type="match status" value="1"/>
</dbReference>
<dbReference type="InterPro" id="IPR000551">
    <property type="entry name" value="MerR-type_HTH_dom"/>
</dbReference>
<comment type="caution">
    <text evidence="4">The sequence shown here is derived from an EMBL/GenBank/DDBJ whole genome shotgun (WGS) entry which is preliminary data.</text>
</comment>
<dbReference type="Gene3D" id="1.10.1660.10">
    <property type="match status" value="1"/>
</dbReference>
<reference evidence="4" key="1">
    <citation type="submission" date="2018-06" db="EMBL/GenBank/DDBJ databases">
        <authorList>
            <consortium name="Pathogen Informatics"/>
            <person name="Doyle S."/>
        </authorList>
    </citation>
    <scope>NUCLEOTIDE SEQUENCE [LARGE SCALE GENOMIC DNA]</scope>
    <source>
        <strain evidence="4">NCTC12218</strain>
    </source>
</reference>
<dbReference type="EMBL" id="UHEF01000003">
    <property type="protein sequence ID" value="SUN32175.1"/>
    <property type="molecule type" value="Genomic_DNA"/>
</dbReference>
<dbReference type="SUPFAM" id="SSF46955">
    <property type="entry name" value="Putative DNA-binding domain"/>
    <property type="match status" value="1"/>
</dbReference>
<name>A0A7Z7R0S9_STASC</name>
<evidence type="ECO:0000256" key="1">
    <source>
        <dbReference type="ARBA" id="ARBA00023125"/>
    </source>
</evidence>
<sequence>MKTKEVVALMNISQDTLRYYEKVGVIPPVNRDENGYRIYNDNDLNWIYLVKNLRNAGVSIESLIEFCRLAQLPKNENIQAQQKQILNKQLEELNENLKTIHDARDLLQYKIDNYDNHIAKINASDNHIAKINASDNHDDNVERLWERK</sequence>
<proteinExistence type="predicted"/>
<dbReference type="InterPro" id="IPR047057">
    <property type="entry name" value="MerR_fam"/>
</dbReference>
<dbReference type="GO" id="GO:0003677">
    <property type="term" value="F:DNA binding"/>
    <property type="evidence" value="ECO:0007669"/>
    <property type="project" value="UniProtKB-KW"/>
</dbReference>
<dbReference type="PANTHER" id="PTHR30204:SF98">
    <property type="entry name" value="HTH-TYPE TRANSCRIPTIONAL REGULATOR ADHR"/>
    <property type="match status" value="1"/>
</dbReference>
<dbReference type="CDD" id="cd01109">
    <property type="entry name" value="HTH_YyaN"/>
    <property type="match status" value="1"/>
</dbReference>
<keyword evidence="2" id="KW-0175">Coiled coil</keyword>
<accession>A0A7Z7R0S9</accession>